<keyword evidence="10 17" id="KW-0249">Electron transport</keyword>
<geneLocation type="mitochondrion" evidence="19"/>
<dbReference type="PRINTS" id="PR01437">
    <property type="entry name" value="NUOXDRDTASE4"/>
</dbReference>
<comment type="similarity">
    <text evidence="3 17">Belongs to the complex I subunit 4 family.</text>
</comment>
<dbReference type="GO" id="GO:0003954">
    <property type="term" value="F:NADH dehydrogenase activity"/>
    <property type="evidence" value="ECO:0007669"/>
    <property type="project" value="TreeGrafter"/>
</dbReference>
<evidence type="ECO:0000256" key="10">
    <source>
        <dbReference type="ARBA" id="ARBA00022982"/>
    </source>
</evidence>
<evidence type="ECO:0000256" key="17">
    <source>
        <dbReference type="RuleBase" id="RU003297"/>
    </source>
</evidence>
<feature type="transmembrane region" description="Helical" evidence="17">
    <location>
        <begin position="391"/>
        <end position="411"/>
    </location>
</feature>
<keyword evidence="12 17" id="KW-0520">NAD</keyword>
<feature type="transmembrane region" description="Helical" evidence="17">
    <location>
        <begin position="126"/>
        <end position="145"/>
    </location>
</feature>
<proteinExistence type="inferred from homology"/>
<evidence type="ECO:0000256" key="1">
    <source>
        <dbReference type="ARBA" id="ARBA00003257"/>
    </source>
</evidence>
<evidence type="ECO:0000256" key="11">
    <source>
        <dbReference type="ARBA" id="ARBA00022989"/>
    </source>
</evidence>
<evidence type="ECO:0000256" key="14">
    <source>
        <dbReference type="ARBA" id="ARBA00023128"/>
    </source>
</evidence>
<evidence type="ECO:0000256" key="7">
    <source>
        <dbReference type="ARBA" id="ARBA00022660"/>
    </source>
</evidence>
<keyword evidence="6 17" id="KW-0813">Transport</keyword>
<dbReference type="GO" id="GO:0031966">
    <property type="term" value="C:mitochondrial membrane"/>
    <property type="evidence" value="ECO:0007669"/>
    <property type="project" value="UniProtKB-SubCell"/>
</dbReference>
<feature type="transmembrane region" description="Helical" evidence="17">
    <location>
        <begin position="92"/>
        <end position="114"/>
    </location>
</feature>
<dbReference type="GO" id="GO:0048039">
    <property type="term" value="F:ubiquinone binding"/>
    <property type="evidence" value="ECO:0007669"/>
    <property type="project" value="TreeGrafter"/>
</dbReference>
<feature type="transmembrane region" description="Helical" evidence="17">
    <location>
        <begin position="242"/>
        <end position="265"/>
    </location>
</feature>
<evidence type="ECO:0000256" key="9">
    <source>
        <dbReference type="ARBA" id="ARBA00022967"/>
    </source>
</evidence>
<evidence type="ECO:0000256" key="12">
    <source>
        <dbReference type="ARBA" id="ARBA00023027"/>
    </source>
</evidence>
<organism evidence="19">
    <name type="scientific">Pseudophacopteron sp. DMP-2018</name>
    <dbReference type="NCBI Taxonomy" id="2908812"/>
    <lineage>
        <taxon>Eukaryota</taxon>
        <taxon>Metazoa</taxon>
        <taxon>Ecdysozoa</taxon>
        <taxon>Arthropoda</taxon>
        <taxon>Hexapoda</taxon>
        <taxon>Insecta</taxon>
        <taxon>Pterygota</taxon>
        <taxon>Neoptera</taxon>
        <taxon>Paraneoptera</taxon>
        <taxon>Hemiptera</taxon>
        <taxon>Sternorrhyncha</taxon>
        <taxon>Psylloidea</taxon>
        <taxon>Phacopteronidae</taxon>
        <taxon>Pseudophacopteron</taxon>
    </lineage>
</organism>
<evidence type="ECO:0000256" key="5">
    <source>
        <dbReference type="ARBA" id="ARBA00021006"/>
    </source>
</evidence>
<feature type="transmembrane region" description="Helical" evidence="17">
    <location>
        <begin position="12"/>
        <end position="33"/>
    </location>
</feature>
<keyword evidence="8 17" id="KW-0812">Transmembrane</keyword>
<feature type="domain" description="NADH:quinone oxidoreductase/Mrp antiporter transmembrane" evidence="18">
    <location>
        <begin position="88"/>
        <end position="360"/>
    </location>
</feature>
<keyword evidence="7 17" id="KW-0679">Respiratory chain</keyword>
<keyword evidence="14 17" id="KW-0496">Mitochondrion</keyword>
<comment type="function">
    <text evidence="17">Core subunit of the mitochondrial membrane respiratory chain NADH dehydrogenase (Complex I) which catalyzes electron transfer from NADH through the respiratory chain, using ubiquinone as an electron acceptor. Essential for the catalytic activity and assembly of complex I.</text>
</comment>
<dbReference type="Pfam" id="PF00361">
    <property type="entry name" value="Proton_antipo_M"/>
    <property type="match status" value="1"/>
</dbReference>
<name>A0A344A2P2_9HEMI</name>
<dbReference type="GO" id="GO:0015990">
    <property type="term" value="P:electron transport coupled proton transport"/>
    <property type="evidence" value="ECO:0007669"/>
    <property type="project" value="TreeGrafter"/>
</dbReference>
<keyword evidence="13 17" id="KW-0830">Ubiquinone</keyword>
<keyword evidence="9" id="KW-1278">Translocase</keyword>
<feature type="transmembrane region" description="Helical" evidence="17">
    <location>
        <begin position="271"/>
        <end position="293"/>
    </location>
</feature>
<dbReference type="InterPro" id="IPR003918">
    <property type="entry name" value="NADH_UbQ_OxRdtase"/>
</dbReference>
<feature type="transmembrane region" description="Helical" evidence="17">
    <location>
        <begin position="151"/>
        <end position="174"/>
    </location>
</feature>
<dbReference type="GO" id="GO:0008137">
    <property type="term" value="F:NADH dehydrogenase (ubiquinone) activity"/>
    <property type="evidence" value="ECO:0007669"/>
    <property type="project" value="UniProtKB-UniRule"/>
</dbReference>
<keyword evidence="11 17" id="KW-1133">Transmembrane helix</keyword>
<evidence type="ECO:0000259" key="18">
    <source>
        <dbReference type="Pfam" id="PF00361"/>
    </source>
</evidence>
<evidence type="ECO:0000256" key="3">
    <source>
        <dbReference type="ARBA" id="ARBA00009025"/>
    </source>
</evidence>
<accession>A0A344A2P2</accession>
<dbReference type="EC" id="7.1.1.2" evidence="4 17"/>
<evidence type="ECO:0000256" key="4">
    <source>
        <dbReference type="ARBA" id="ARBA00012944"/>
    </source>
</evidence>
<dbReference type="GO" id="GO:0042773">
    <property type="term" value="P:ATP synthesis coupled electron transport"/>
    <property type="evidence" value="ECO:0007669"/>
    <property type="project" value="InterPro"/>
</dbReference>
<keyword evidence="15 17" id="KW-0472">Membrane</keyword>
<evidence type="ECO:0000256" key="15">
    <source>
        <dbReference type="ARBA" id="ARBA00023136"/>
    </source>
</evidence>
<feature type="transmembrane region" description="Helical" evidence="17">
    <location>
        <begin position="69"/>
        <end position="86"/>
    </location>
</feature>
<dbReference type="PANTHER" id="PTHR43507">
    <property type="entry name" value="NADH-UBIQUINONE OXIDOREDUCTASE CHAIN 4"/>
    <property type="match status" value="1"/>
</dbReference>
<feature type="transmembrane region" description="Helical" evidence="17">
    <location>
        <begin position="181"/>
        <end position="200"/>
    </location>
</feature>
<comment type="catalytic activity">
    <reaction evidence="16 17">
        <text>a ubiquinone + NADH + 5 H(+)(in) = a ubiquinol + NAD(+) + 4 H(+)(out)</text>
        <dbReference type="Rhea" id="RHEA:29091"/>
        <dbReference type="Rhea" id="RHEA-COMP:9565"/>
        <dbReference type="Rhea" id="RHEA-COMP:9566"/>
        <dbReference type="ChEBI" id="CHEBI:15378"/>
        <dbReference type="ChEBI" id="CHEBI:16389"/>
        <dbReference type="ChEBI" id="CHEBI:17976"/>
        <dbReference type="ChEBI" id="CHEBI:57540"/>
        <dbReference type="ChEBI" id="CHEBI:57945"/>
        <dbReference type="EC" id="7.1.1.2"/>
    </reaction>
</comment>
<feature type="transmembrane region" description="Helical" evidence="17">
    <location>
        <begin position="45"/>
        <end position="62"/>
    </location>
</feature>
<gene>
    <name evidence="19" type="primary">nad4</name>
</gene>
<reference evidence="19" key="1">
    <citation type="submission" date="2018-02" db="EMBL/GenBank/DDBJ databases">
        <title>Resolving the psyllid tree of life: Phylogenomic analysis of the superfamily Psylloidea (Hemiptera).</title>
        <authorList>
            <person name="Percy D.M."/>
            <person name="Sveinsson S."/>
            <person name="Lemmon A.R."/>
            <person name="Lemmon E.M."/>
            <person name="Ouvrard D."/>
            <person name="Burckhardt D."/>
        </authorList>
    </citation>
    <scope>NUCLEOTIDE SEQUENCE</scope>
    <source>
        <strain evidence="19">DP1.idba.137_circ</strain>
    </source>
</reference>
<dbReference type="EMBL" id="MG989234">
    <property type="protein sequence ID" value="AWU49033.1"/>
    <property type="molecule type" value="Genomic_DNA"/>
</dbReference>
<evidence type="ECO:0000256" key="8">
    <source>
        <dbReference type="ARBA" id="ARBA00022692"/>
    </source>
</evidence>
<evidence type="ECO:0000256" key="6">
    <source>
        <dbReference type="ARBA" id="ARBA00022448"/>
    </source>
</evidence>
<protein>
    <recommendedName>
        <fullName evidence="5 17">NADH-ubiquinone oxidoreductase chain 4</fullName>
        <ecNumber evidence="4 17">7.1.1.2</ecNumber>
    </recommendedName>
</protein>
<comment type="subcellular location">
    <subcellularLocation>
        <location evidence="2 17">Mitochondrion membrane</location>
        <topology evidence="2 17">Multi-pass membrane protein</topology>
    </subcellularLocation>
</comment>
<feature type="transmembrane region" description="Helical" evidence="17">
    <location>
        <begin position="351"/>
        <end position="371"/>
    </location>
</feature>
<dbReference type="AlphaFoldDB" id="A0A344A2P2"/>
<evidence type="ECO:0000256" key="16">
    <source>
        <dbReference type="ARBA" id="ARBA00049551"/>
    </source>
</evidence>
<evidence type="ECO:0000256" key="13">
    <source>
        <dbReference type="ARBA" id="ARBA00023075"/>
    </source>
</evidence>
<sequence>MLELIFSSFFLIVVKNWMIFSNYICFMMIYLFMNLVLEGEYSLKIIMFSLSLWLVMMMMMSINTNSKSFYLYFLIVWLLVSLQIAFFSYSLFWFYLGFEMSVLPVLLIIFGWGYQPDRLSAGIYMMLYTILFSLPLLVCIFIIKNNLINDFIFLFISLMAFMVKFPMFGLHLWLPRAHVEAPVYGSMILAGIMLKLGGYGLMKISLVLGDLILNYSSFIIVYSCLGGFILSLICFMQSDVKLLVAYSSIVHMSLVLSGLLTMKISGLLGSFYVMIGHGFCSSGLFSLLGVVYSRFLTRSLYINKGMMGVLPVLCLWWFLFCSSNLSFPPSLNLVGELFLFMSLISWSYKMVVFMILLSLFSSLYSIFLFSYSVQGSFLMYFSFKMINVQEYVMLMLHWVPLNLIFLDLSFLSW</sequence>
<evidence type="ECO:0000313" key="19">
    <source>
        <dbReference type="EMBL" id="AWU49033.1"/>
    </source>
</evidence>
<comment type="function">
    <text evidence="1">Core subunit of the mitochondrial membrane respiratory chain NADH dehydrogenase (Complex I) that is believed to belong to the minimal assembly required for catalysis. Complex I functions in the transfer of electrons from NADH to the respiratory chain. The immediate electron acceptor for the enzyme is believed to be ubiquinone.</text>
</comment>
<feature type="transmembrane region" description="Helical" evidence="17">
    <location>
        <begin position="212"/>
        <end position="235"/>
    </location>
</feature>
<dbReference type="InterPro" id="IPR001750">
    <property type="entry name" value="ND/Mrp_TM"/>
</dbReference>
<evidence type="ECO:0000256" key="2">
    <source>
        <dbReference type="ARBA" id="ARBA00004225"/>
    </source>
</evidence>
<dbReference type="PANTHER" id="PTHR43507:SF20">
    <property type="entry name" value="NADH-UBIQUINONE OXIDOREDUCTASE CHAIN 4"/>
    <property type="match status" value="1"/>
</dbReference>